<evidence type="ECO:0000313" key="3">
    <source>
        <dbReference type="Proteomes" id="UP001060123"/>
    </source>
</evidence>
<dbReference type="EMBL" id="CP104145">
    <property type="protein sequence ID" value="UWU19250.1"/>
    <property type="molecule type" value="Genomic_DNA"/>
</dbReference>
<geneLocation type="plasmid" evidence="2 3">
    <name>pWSM1592_2</name>
</geneLocation>
<dbReference type="Pfam" id="PF00903">
    <property type="entry name" value="Glyoxalase"/>
    <property type="match status" value="1"/>
</dbReference>
<evidence type="ECO:0000313" key="2">
    <source>
        <dbReference type="EMBL" id="UWU19250.1"/>
    </source>
</evidence>
<dbReference type="SUPFAM" id="SSF54593">
    <property type="entry name" value="Glyoxalase/Bleomycin resistance protein/Dihydroxybiphenyl dioxygenase"/>
    <property type="match status" value="1"/>
</dbReference>
<organism evidence="2 3">
    <name type="scientific">Rhizobium sullae</name>
    <name type="common">Rhizobium hedysari</name>
    <dbReference type="NCBI Taxonomy" id="50338"/>
    <lineage>
        <taxon>Bacteria</taxon>
        <taxon>Pseudomonadati</taxon>
        <taxon>Pseudomonadota</taxon>
        <taxon>Alphaproteobacteria</taxon>
        <taxon>Hyphomicrobiales</taxon>
        <taxon>Rhizobiaceae</taxon>
        <taxon>Rhizobium/Agrobacterium group</taxon>
        <taxon>Rhizobium</taxon>
    </lineage>
</organism>
<keyword evidence="2" id="KW-0614">Plasmid</keyword>
<dbReference type="PROSITE" id="PS51819">
    <property type="entry name" value="VOC"/>
    <property type="match status" value="1"/>
</dbReference>
<evidence type="ECO:0000259" key="1">
    <source>
        <dbReference type="PROSITE" id="PS51819"/>
    </source>
</evidence>
<feature type="domain" description="VOC" evidence="1">
    <location>
        <begin position="6"/>
        <end position="118"/>
    </location>
</feature>
<name>A0ABY5XX83_RHISU</name>
<dbReference type="InterPro" id="IPR029068">
    <property type="entry name" value="Glyas_Bleomycin-R_OHBP_Dase"/>
</dbReference>
<dbReference type="InterPro" id="IPR037523">
    <property type="entry name" value="VOC_core"/>
</dbReference>
<dbReference type="RefSeq" id="WP_051336823.1">
    <property type="nucleotide sequence ID" value="NZ_CP104145.1"/>
</dbReference>
<keyword evidence="3" id="KW-1185">Reference proteome</keyword>
<reference evidence="2" key="1">
    <citation type="submission" date="2022-09" db="EMBL/GenBank/DDBJ databases">
        <title>Australian commercial rhizobial inoculants.</title>
        <authorList>
            <person name="Kohlmeier M.G."/>
            <person name="O'Hara G.W."/>
            <person name="Colombi E."/>
            <person name="Ramsay J.P."/>
            <person name="Terpolilli J."/>
        </authorList>
    </citation>
    <scope>NUCLEOTIDE SEQUENCE</scope>
    <source>
        <strain evidence="2">WSM1592</strain>
        <plasmid evidence="2">pWSM1592_2</plasmid>
    </source>
</reference>
<dbReference type="Gene3D" id="3.10.180.10">
    <property type="entry name" value="2,3-Dihydroxybiphenyl 1,2-Dioxygenase, domain 1"/>
    <property type="match status" value="1"/>
</dbReference>
<dbReference type="Proteomes" id="UP001060123">
    <property type="component" value="Plasmid pWSM1592_2"/>
</dbReference>
<dbReference type="InterPro" id="IPR004360">
    <property type="entry name" value="Glyas_Fos-R_dOase_dom"/>
</dbReference>
<accession>A0ABY5XX83</accession>
<gene>
    <name evidence="2" type="ORF">N2599_36260</name>
</gene>
<sequence>MSDVPKLDFLTFYSVDPQVTANFYGHFGISFQSEKHGAGPVHYSSESKETIVEFYPATAYAQPKDAVMLGFEIADTDEAERIAKNNNFEILEPPMETPLGNRIILADPDGRRVLLYSRPSETRR</sequence>
<protein>
    <submittedName>
        <fullName evidence="2">Glyoxalase/bleomycin resistance/dioxygenase family protein</fullName>
    </submittedName>
</protein>
<proteinExistence type="predicted"/>